<dbReference type="OrthoDB" id="1921626at2759"/>
<dbReference type="Pfam" id="PF11317">
    <property type="entry name" value="DUF3119"/>
    <property type="match status" value="1"/>
</dbReference>
<keyword evidence="2" id="KW-1185">Reference proteome</keyword>
<evidence type="ECO:0000313" key="2">
    <source>
        <dbReference type="Proteomes" id="UP000247498"/>
    </source>
</evidence>
<dbReference type="EMBL" id="BDRX01000034">
    <property type="protein sequence ID" value="GBF92640.1"/>
    <property type="molecule type" value="Genomic_DNA"/>
</dbReference>
<organism evidence="1 2">
    <name type="scientific">Raphidocelis subcapitata</name>
    <dbReference type="NCBI Taxonomy" id="307507"/>
    <lineage>
        <taxon>Eukaryota</taxon>
        <taxon>Viridiplantae</taxon>
        <taxon>Chlorophyta</taxon>
        <taxon>core chlorophytes</taxon>
        <taxon>Chlorophyceae</taxon>
        <taxon>CS clade</taxon>
        <taxon>Sphaeropleales</taxon>
        <taxon>Selenastraceae</taxon>
        <taxon>Raphidocelis</taxon>
    </lineage>
</organism>
<dbReference type="Proteomes" id="UP000247498">
    <property type="component" value="Unassembled WGS sequence"/>
</dbReference>
<evidence type="ECO:0008006" key="3">
    <source>
        <dbReference type="Google" id="ProtNLM"/>
    </source>
</evidence>
<dbReference type="InterPro" id="IPR021467">
    <property type="entry name" value="DUF3119"/>
</dbReference>
<gene>
    <name evidence="1" type="ORF">Rsub_05009</name>
</gene>
<evidence type="ECO:0000313" key="1">
    <source>
        <dbReference type="EMBL" id="GBF92640.1"/>
    </source>
</evidence>
<dbReference type="InParanoid" id="A0A2V0P460"/>
<reference evidence="1 2" key="1">
    <citation type="journal article" date="2018" name="Sci. Rep.">
        <title>Raphidocelis subcapitata (=Pseudokirchneriella subcapitata) provides an insight into genome evolution and environmental adaptations in the Sphaeropleales.</title>
        <authorList>
            <person name="Suzuki S."/>
            <person name="Yamaguchi H."/>
            <person name="Nakajima N."/>
            <person name="Kawachi M."/>
        </authorList>
    </citation>
    <scope>NUCLEOTIDE SEQUENCE [LARGE SCALE GENOMIC DNA]</scope>
    <source>
        <strain evidence="1 2">NIES-35</strain>
    </source>
</reference>
<proteinExistence type="predicted"/>
<dbReference type="AlphaFoldDB" id="A0A2V0P460"/>
<accession>A0A2V0P460</accession>
<name>A0A2V0P460_9CHLO</name>
<dbReference type="PANTHER" id="PTHR35550">
    <property type="match status" value="1"/>
</dbReference>
<comment type="caution">
    <text evidence="1">The sequence shown here is derived from an EMBL/GenBank/DDBJ whole genome shotgun (WGS) entry which is preliminary data.</text>
</comment>
<dbReference type="PANTHER" id="PTHR35550:SF2">
    <property type="entry name" value="OS05G0401200 PROTEIN"/>
    <property type="match status" value="1"/>
</dbReference>
<sequence>MQTCLARGVGSGVQRCRPSGRPAGFSRPVAVRTAAFFQFGKKAAKAPAKAPPRPTVIPSPSYNVPLGLLAISGLSAFEGATPLAALTGLLGIFLTIQAGRVKFVFDDEALEVVIAGKEEKETENKFVGGRNRWTYDTFINWEFWWPSFPVLVYFKESQTKPEGQIHFFPIIFNGKELYDVMRERCGPTKTSGPK</sequence>
<protein>
    <recommendedName>
        <fullName evidence="3">DUF3119 family protein</fullName>
    </recommendedName>
</protein>